<dbReference type="AlphaFoldDB" id="A0A850Q9J8"/>
<dbReference type="RefSeq" id="WP_177158524.1">
    <property type="nucleotide sequence ID" value="NZ_JABCJE010000010.1"/>
</dbReference>
<gene>
    <name evidence="1" type="ORF">HJ536_16270</name>
</gene>
<dbReference type="Proteomes" id="UP000592216">
    <property type="component" value="Unassembled WGS sequence"/>
</dbReference>
<evidence type="ECO:0000313" key="2">
    <source>
        <dbReference type="Proteomes" id="UP000592216"/>
    </source>
</evidence>
<name>A0A850Q9J8_9RHOB</name>
<sequence length="85" mass="9478">MQLVRDTCQTAKDEGSFSSLVAKGKIDGSVRVRLVGKLEADAYVELTDEEWSSIRQVVNTDQLSDNQDYRACVKELTPIVMGKLK</sequence>
<evidence type="ECO:0000313" key="1">
    <source>
        <dbReference type="EMBL" id="NVO24912.1"/>
    </source>
</evidence>
<dbReference type="EMBL" id="JABCJE010000010">
    <property type="protein sequence ID" value="NVO24912.1"/>
    <property type="molecule type" value="Genomic_DNA"/>
</dbReference>
<reference evidence="1 2" key="1">
    <citation type="submission" date="2020-04" db="EMBL/GenBank/DDBJ databases">
        <title>Donghicola sp., a member of the Rhodobacteraceae family isolated from mangrove forest in Thailand.</title>
        <authorList>
            <person name="Charoenyingcharoen P."/>
            <person name="Yukphan P."/>
        </authorList>
    </citation>
    <scope>NUCLEOTIDE SEQUENCE [LARGE SCALE GENOMIC DNA]</scope>
    <source>
        <strain evidence="1 2">B5-SW-15</strain>
    </source>
</reference>
<comment type="caution">
    <text evidence="1">The sequence shown here is derived from an EMBL/GenBank/DDBJ whole genome shotgun (WGS) entry which is preliminary data.</text>
</comment>
<accession>A0A850Q9J8</accession>
<protein>
    <submittedName>
        <fullName evidence="1">Uncharacterized protein</fullName>
    </submittedName>
</protein>
<organism evidence="1 2">
    <name type="scientific">Donghicola mangrovi</name>
    <dbReference type="NCBI Taxonomy" id="2729614"/>
    <lineage>
        <taxon>Bacteria</taxon>
        <taxon>Pseudomonadati</taxon>
        <taxon>Pseudomonadota</taxon>
        <taxon>Alphaproteobacteria</taxon>
        <taxon>Rhodobacterales</taxon>
        <taxon>Roseobacteraceae</taxon>
        <taxon>Donghicola</taxon>
    </lineage>
</organism>
<proteinExistence type="predicted"/>